<comment type="caution">
    <text evidence="5">The sequence shown here is derived from an EMBL/GenBank/DDBJ whole genome shotgun (WGS) entry which is preliminary data.</text>
</comment>
<dbReference type="GO" id="GO:0006412">
    <property type="term" value="P:translation"/>
    <property type="evidence" value="ECO:0007669"/>
    <property type="project" value="UniProtKB-UniRule"/>
</dbReference>
<gene>
    <name evidence="4" type="primary">rplM</name>
    <name evidence="5" type="ORF">A3K55_01105</name>
</gene>
<dbReference type="PANTHER" id="PTHR11545">
    <property type="entry name" value="RIBOSOMAL PROTEIN L13"/>
    <property type="match status" value="1"/>
</dbReference>
<dbReference type="CDD" id="cd00392">
    <property type="entry name" value="Ribosomal_L13"/>
    <property type="match status" value="1"/>
</dbReference>
<evidence type="ECO:0000313" key="6">
    <source>
        <dbReference type="Proteomes" id="UP000185874"/>
    </source>
</evidence>
<accession>A0A1F7SK22</accession>
<keyword evidence="2 4" id="KW-0689">Ribosomal protein</keyword>
<organism evidence="5 6">
    <name type="scientific">Candidatus Shapirobacteria bacterium RBG_13_44_7</name>
    <dbReference type="NCBI Taxonomy" id="1802149"/>
    <lineage>
        <taxon>Bacteria</taxon>
        <taxon>Candidatus Shapironibacteriota</taxon>
    </lineage>
</organism>
<dbReference type="EMBL" id="MGDJ01000016">
    <property type="protein sequence ID" value="OGL53567.1"/>
    <property type="molecule type" value="Genomic_DNA"/>
</dbReference>
<dbReference type="Pfam" id="PF00572">
    <property type="entry name" value="Ribosomal_L13"/>
    <property type="match status" value="1"/>
</dbReference>
<dbReference type="AlphaFoldDB" id="A0A1F7SK22"/>
<dbReference type="GO" id="GO:0003729">
    <property type="term" value="F:mRNA binding"/>
    <property type="evidence" value="ECO:0007669"/>
    <property type="project" value="TreeGrafter"/>
</dbReference>
<dbReference type="Gene3D" id="3.90.1180.10">
    <property type="entry name" value="Ribosomal protein L13"/>
    <property type="match status" value="1"/>
</dbReference>
<dbReference type="InterPro" id="IPR036899">
    <property type="entry name" value="Ribosomal_uL13_sf"/>
</dbReference>
<evidence type="ECO:0000256" key="3">
    <source>
        <dbReference type="ARBA" id="ARBA00023274"/>
    </source>
</evidence>
<comment type="similarity">
    <text evidence="1 4">Belongs to the universal ribosomal protein uL13 family.</text>
</comment>
<dbReference type="GO" id="GO:0022625">
    <property type="term" value="C:cytosolic large ribosomal subunit"/>
    <property type="evidence" value="ECO:0007669"/>
    <property type="project" value="TreeGrafter"/>
</dbReference>
<protein>
    <recommendedName>
        <fullName evidence="4">Large ribosomal subunit protein uL13</fullName>
    </recommendedName>
</protein>
<dbReference type="InterPro" id="IPR005823">
    <property type="entry name" value="Ribosomal_uL13_bac-type"/>
</dbReference>
<dbReference type="GO" id="GO:0003735">
    <property type="term" value="F:structural constituent of ribosome"/>
    <property type="evidence" value="ECO:0007669"/>
    <property type="project" value="InterPro"/>
</dbReference>
<evidence type="ECO:0000256" key="2">
    <source>
        <dbReference type="ARBA" id="ARBA00022980"/>
    </source>
</evidence>
<keyword evidence="3 4" id="KW-0687">Ribonucleoprotein</keyword>
<evidence type="ECO:0000256" key="4">
    <source>
        <dbReference type="HAMAP-Rule" id="MF_01366"/>
    </source>
</evidence>
<sequence>MKSTTTVLKGNQVNRSWHLIDLDNQMIGRAATQIAQLLMGKQKITFSYHRDDGDFVIAINASRIQASGKKLSDKLYQTYSGFPGGLKELTLAEMMKKDPRKVILNAVKGMLPKNKLRDRRLTRLKVFVGSDHPFAEKLKSAK</sequence>
<dbReference type="PIRSF" id="PIRSF002181">
    <property type="entry name" value="Ribosomal_L13"/>
    <property type="match status" value="1"/>
</dbReference>
<comment type="subunit">
    <text evidence="4">Part of the 50S ribosomal subunit.</text>
</comment>
<evidence type="ECO:0000256" key="1">
    <source>
        <dbReference type="ARBA" id="ARBA00006227"/>
    </source>
</evidence>
<name>A0A1F7SK22_9BACT</name>
<dbReference type="HAMAP" id="MF_01366">
    <property type="entry name" value="Ribosomal_uL13"/>
    <property type="match status" value="1"/>
</dbReference>
<dbReference type="GO" id="GO:0017148">
    <property type="term" value="P:negative regulation of translation"/>
    <property type="evidence" value="ECO:0007669"/>
    <property type="project" value="TreeGrafter"/>
</dbReference>
<proteinExistence type="inferred from homology"/>
<evidence type="ECO:0000313" key="5">
    <source>
        <dbReference type="EMBL" id="OGL53567.1"/>
    </source>
</evidence>
<dbReference type="InterPro" id="IPR005822">
    <property type="entry name" value="Ribosomal_uL13"/>
</dbReference>
<dbReference type="Proteomes" id="UP000185874">
    <property type="component" value="Unassembled WGS sequence"/>
</dbReference>
<reference evidence="5 6" key="1">
    <citation type="journal article" date="2016" name="Nat. Commun.">
        <title>Thousands of microbial genomes shed light on interconnected biogeochemical processes in an aquifer system.</title>
        <authorList>
            <person name="Anantharaman K."/>
            <person name="Brown C.T."/>
            <person name="Hug L.A."/>
            <person name="Sharon I."/>
            <person name="Castelle C.J."/>
            <person name="Probst A.J."/>
            <person name="Thomas B.C."/>
            <person name="Singh A."/>
            <person name="Wilkins M.J."/>
            <person name="Karaoz U."/>
            <person name="Brodie E.L."/>
            <person name="Williams K.H."/>
            <person name="Hubbard S.S."/>
            <person name="Banfield J.F."/>
        </authorList>
    </citation>
    <scope>NUCLEOTIDE SEQUENCE [LARGE SCALE GENOMIC DNA]</scope>
</reference>
<comment type="function">
    <text evidence="4">This protein is one of the early assembly proteins of the 50S ribosomal subunit, although it is not seen to bind rRNA by itself. It is important during the early stages of 50S assembly.</text>
</comment>
<dbReference type="PANTHER" id="PTHR11545:SF2">
    <property type="entry name" value="LARGE RIBOSOMAL SUBUNIT PROTEIN UL13M"/>
    <property type="match status" value="1"/>
</dbReference>
<dbReference type="SUPFAM" id="SSF52161">
    <property type="entry name" value="Ribosomal protein L13"/>
    <property type="match status" value="1"/>
</dbReference>
<dbReference type="NCBIfam" id="TIGR01066">
    <property type="entry name" value="rplM_bact"/>
    <property type="match status" value="1"/>
</dbReference>